<dbReference type="InterPro" id="IPR036390">
    <property type="entry name" value="WH_DNA-bd_sf"/>
</dbReference>
<sequence length="333" mass="36544">MSNNRHADSSQPSVVKRGGADLDLAAVRAFVTVAEDRYFSEAAARLGISQQAISKRVAKLESDLGVRLFARSRTGAQLTETGTAFLPHARSLVNIADQALEMLHGRRRRALRVDVLDTRLASIDLIQAFHETVEDVDIEIVTSNGLRSARSALIRGSVDAAFCRATEVPEEIVRVPAYLEPLHLLVGRDHPLAGLTRVEMARLSGSTVWMPGNVAGSEWAEYYDLLGAEFGIRIDTSGPDFGWEHFVAEVASGRGASFIGEGTRVPWHPDAVRVPVVDPVPVYPFLLLHHRHGQHPALGLLARHVAAEYRPLDLRRQWLPAPDRAAFESRTPG</sequence>
<dbReference type="PROSITE" id="PS50931">
    <property type="entry name" value="HTH_LYSR"/>
    <property type="match status" value="1"/>
</dbReference>
<dbReference type="Pfam" id="PF03466">
    <property type="entry name" value="LysR_substrate"/>
    <property type="match status" value="1"/>
</dbReference>
<keyword evidence="3" id="KW-0238">DNA-binding</keyword>
<dbReference type="Proteomes" id="UP001500503">
    <property type="component" value="Unassembled WGS sequence"/>
</dbReference>
<evidence type="ECO:0000313" key="7">
    <source>
        <dbReference type="Proteomes" id="UP001500503"/>
    </source>
</evidence>
<dbReference type="CDD" id="cd05466">
    <property type="entry name" value="PBP2_LTTR_substrate"/>
    <property type="match status" value="1"/>
</dbReference>
<dbReference type="PANTHER" id="PTHR30346">
    <property type="entry name" value="TRANSCRIPTIONAL DUAL REGULATOR HCAR-RELATED"/>
    <property type="match status" value="1"/>
</dbReference>
<keyword evidence="2" id="KW-0805">Transcription regulation</keyword>
<comment type="caution">
    <text evidence="6">The sequence shown here is derived from an EMBL/GenBank/DDBJ whole genome shotgun (WGS) entry which is preliminary data.</text>
</comment>
<feature type="domain" description="HTH lysR-type" evidence="5">
    <location>
        <begin position="22"/>
        <end position="79"/>
    </location>
</feature>
<evidence type="ECO:0000259" key="5">
    <source>
        <dbReference type="PROSITE" id="PS50931"/>
    </source>
</evidence>
<gene>
    <name evidence="6" type="ORF">GCM10023191_077410</name>
</gene>
<keyword evidence="4" id="KW-0804">Transcription</keyword>
<dbReference type="InterPro" id="IPR000847">
    <property type="entry name" value="LysR_HTH_N"/>
</dbReference>
<proteinExistence type="inferred from homology"/>
<evidence type="ECO:0000313" key="6">
    <source>
        <dbReference type="EMBL" id="GAA4512149.1"/>
    </source>
</evidence>
<evidence type="ECO:0000256" key="1">
    <source>
        <dbReference type="ARBA" id="ARBA00009437"/>
    </source>
</evidence>
<protein>
    <submittedName>
        <fullName evidence="6">LysR family transcriptional regulator</fullName>
    </submittedName>
</protein>
<dbReference type="RefSeq" id="WP_345472510.1">
    <property type="nucleotide sequence ID" value="NZ_BAABHF010000046.1"/>
</dbReference>
<dbReference type="Pfam" id="PF00126">
    <property type="entry name" value="HTH_1"/>
    <property type="match status" value="1"/>
</dbReference>
<evidence type="ECO:0000256" key="4">
    <source>
        <dbReference type="ARBA" id="ARBA00023163"/>
    </source>
</evidence>
<evidence type="ECO:0000256" key="3">
    <source>
        <dbReference type="ARBA" id="ARBA00023125"/>
    </source>
</evidence>
<accession>A0ABP8QWV1</accession>
<dbReference type="EMBL" id="BAABHF010000046">
    <property type="protein sequence ID" value="GAA4512149.1"/>
    <property type="molecule type" value="Genomic_DNA"/>
</dbReference>
<evidence type="ECO:0000256" key="2">
    <source>
        <dbReference type="ARBA" id="ARBA00023015"/>
    </source>
</evidence>
<dbReference type="Gene3D" id="1.10.10.10">
    <property type="entry name" value="Winged helix-like DNA-binding domain superfamily/Winged helix DNA-binding domain"/>
    <property type="match status" value="1"/>
</dbReference>
<organism evidence="6 7">
    <name type="scientific">Actinoallomurus oryzae</name>
    <dbReference type="NCBI Taxonomy" id="502180"/>
    <lineage>
        <taxon>Bacteria</taxon>
        <taxon>Bacillati</taxon>
        <taxon>Actinomycetota</taxon>
        <taxon>Actinomycetes</taxon>
        <taxon>Streptosporangiales</taxon>
        <taxon>Thermomonosporaceae</taxon>
        <taxon>Actinoallomurus</taxon>
    </lineage>
</organism>
<dbReference type="Gene3D" id="3.40.190.10">
    <property type="entry name" value="Periplasmic binding protein-like II"/>
    <property type="match status" value="2"/>
</dbReference>
<reference evidence="7" key="1">
    <citation type="journal article" date="2019" name="Int. J. Syst. Evol. Microbiol.">
        <title>The Global Catalogue of Microorganisms (GCM) 10K type strain sequencing project: providing services to taxonomists for standard genome sequencing and annotation.</title>
        <authorList>
            <consortium name="The Broad Institute Genomics Platform"/>
            <consortium name="The Broad Institute Genome Sequencing Center for Infectious Disease"/>
            <person name="Wu L."/>
            <person name="Ma J."/>
        </authorList>
    </citation>
    <scope>NUCLEOTIDE SEQUENCE [LARGE SCALE GENOMIC DNA]</scope>
    <source>
        <strain evidence="7">JCM 17933</strain>
    </source>
</reference>
<name>A0ABP8QWV1_9ACTN</name>
<keyword evidence="7" id="KW-1185">Reference proteome</keyword>
<dbReference type="SUPFAM" id="SSF46785">
    <property type="entry name" value="Winged helix' DNA-binding domain"/>
    <property type="match status" value="1"/>
</dbReference>
<dbReference type="InterPro" id="IPR036388">
    <property type="entry name" value="WH-like_DNA-bd_sf"/>
</dbReference>
<dbReference type="SUPFAM" id="SSF53850">
    <property type="entry name" value="Periplasmic binding protein-like II"/>
    <property type="match status" value="1"/>
</dbReference>
<dbReference type="PANTHER" id="PTHR30346:SF0">
    <property type="entry name" value="HCA OPERON TRANSCRIPTIONAL ACTIVATOR HCAR"/>
    <property type="match status" value="1"/>
</dbReference>
<comment type="similarity">
    <text evidence="1">Belongs to the LysR transcriptional regulatory family.</text>
</comment>
<dbReference type="PRINTS" id="PR00039">
    <property type="entry name" value="HTHLYSR"/>
</dbReference>
<dbReference type="InterPro" id="IPR005119">
    <property type="entry name" value="LysR_subst-bd"/>
</dbReference>